<keyword evidence="2 4" id="KW-0863">Zinc-finger</keyword>
<evidence type="ECO:0000256" key="1">
    <source>
        <dbReference type="ARBA" id="ARBA00022723"/>
    </source>
</evidence>
<dbReference type="Gene3D" id="6.10.140.2220">
    <property type="match status" value="1"/>
</dbReference>
<dbReference type="Gene3D" id="1.10.220.160">
    <property type="match status" value="1"/>
</dbReference>
<evidence type="ECO:0000313" key="8">
    <source>
        <dbReference type="Proteomes" id="UP000799444"/>
    </source>
</evidence>
<feature type="domain" description="SET" evidence="5">
    <location>
        <begin position="20"/>
        <end position="268"/>
    </location>
</feature>
<dbReference type="EMBL" id="ML996164">
    <property type="protein sequence ID" value="KAF2733244.1"/>
    <property type="molecule type" value="Genomic_DNA"/>
</dbReference>
<organism evidence="7 8">
    <name type="scientific">Polyplosphaeria fusca</name>
    <dbReference type="NCBI Taxonomy" id="682080"/>
    <lineage>
        <taxon>Eukaryota</taxon>
        <taxon>Fungi</taxon>
        <taxon>Dikarya</taxon>
        <taxon>Ascomycota</taxon>
        <taxon>Pezizomycotina</taxon>
        <taxon>Dothideomycetes</taxon>
        <taxon>Pleosporomycetidae</taxon>
        <taxon>Pleosporales</taxon>
        <taxon>Tetraplosphaeriaceae</taxon>
        <taxon>Polyplosphaeria</taxon>
    </lineage>
</organism>
<dbReference type="InterPro" id="IPR046341">
    <property type="entry name" value="SET_dom_sf"/>
</dbReference>
<gene>
    <name evidence="7" type="ORF">EJ04DRAFT_275844</name>
</gene>
<sequence length="535" mass="59632">MPEGTRSGDLKENSFYIGRSEICVNASGERIGNGLFASHNYDSAQLIASLTRPLVASLSRERLRDTCANCFVWTEYLSVGSSLYVPEGTKVQACAGCKAYRYCSKKCQKEAWSRGHKHECKNFKSMAGKDTPNAVRATMEILVRRKFGLISDQAWQMLCSLPTHLEDYKASGKYEELQLMATGAGHFSGTNDTFPIEFITGMYGRVLSNSLTLITPAFDPLGLMFDPVLCHANHSCDPNAYIVMNGQEATIRSLRPVAKDEEILIAYNDTTNPYARRQSVLEARWFFTCRCSKCQKGPNLDEDNWAMKPGTLGKKWIDIADGIIKSEDWASQPSNYVGESLNEKRIAALQGKTFQLYEEESQMEHPAQAAKAIKEGMQLCHRSGLWNAYRQPYAALRDDLIVNLLTTGDFLAAWAHCAKRYLYIRPKLYPQSTHPIRVVQTWQMATLALLLASNKTQVIPGADMSVIAFMLVVETAQTSQGSHGKNNVFTMSIQRKLDEMKAEWSAGLGSNADAALANMVPSQRALLEQMGEMVE</sequence>
<dbReference type="SUPFAM" id="SSF144232">
    <property type="entry name" value="HIT/MYND zinc finger-like"/>
    <property type="match status" value="1"/>
</dbReference>
<dbReference type="PANTHER" id="PTHR12197">
    <property type="entry name" value="HISTONE-LYSINE N-METHYLTRANSFERASE SMYD"/>
    <property type="match status" value="1"/>
</dbReference>
<evidence type="ECO:0008006" key="9">
    <source>
        <dbReference type="Google" id="ProtNLM"/>
    </source>
</evidence>
<dbReference type="InterPro" id="IPR002893">
    <property type="entry name" value="Znf_MYND"/>
</dbReference>
<proteinExistence type="predicted"/>
<keyword evidence="1" id="KW-0479">Metal-binding</keyword>
<dbReference type="CDD" id="cd20071">
    <property type="entry name" value="SET_SMYD"/>
    <property type="match status" value="1"/>
</dbReference>
<name>A0A9P4V098_9PLEO</name>
<dbReference type="Pfam" id="PF01753">
    <property type="entry name" value="zf-MYND"/>
    <property type="match status" value="1"/>
</dbReference>
<dbReference type="InterPro" id="IPR050869">
    <property type="entry name" value="H3K4_H4K5_MeTrfase"/>
</dbReference>
<accession>A0A9P4V098</accession>
<evidence type="ECO:0000313" key="7">
    <source>
        <dbReference type="EMBL" id="KAF2733244.1"/>
    </source>
</evidence>
<dbReference type="PANTHER" id="PTHR12197:SF251">
    <property type="entry name" value="EG:BACR7C10.4 PROTEIN"/>
    <property type="match status" value="1"/>
</dbReference>
<feature type="domain" description="MYND-type" evidence="6">
    <location>
        <begin position="67"/>
        <end position="120"/>
    </location>
</feature>
<dbReference type="OrthoDB" id="5945798at2759"/>
<evidence type="ECO:0000256" key="2">
    <source>
        <dbReference type="ARBA" id="ARBA00022771"/>
    </source>
</evidence>
<dbReference type="Gene3D" id="2.170.270.10">
    <property type="entry name" value="SET domain"/>
    <property type="match status" value="1"/>
</dbReference>
<dbReference type="Proteomes" id="UP000799444">
    <property type="component" value="Unassembled WGS sequence"/>
</dbReference>
<comment type="caution">
    <text evidence="7">The sequence shown here is derived from an EMBL/GenBank/DDBJ whole genome shotgun (WGS) entry which is preliminary data.</text>
</comment>
<dbReference type="GO" id="GO:0005634">
    <property type="term" value="C:nucleus"/>
    <property type="evidence" value="ECO:0007669"/>
    <property type="project" value="TreeGrafter"/>
</dbReference>
<dbReference type="PROSITE" id="PS50865">
    <property type="entry name" value="ZF_MYND_2"/>
    <property type="match status" value="1"/>
</dbReference>
<dbReference type="InterPro" id="IPR001214">
    <property type="entry name" value="SET_dom"/>
</dbReference>
<evidence type="ECO:0000256" key="4">
    <source>
        <dbReference type="PROSITE-ProRule" id="PRU00134"/>
    </source>
</evidence>
<dbReference type="Pfam" id="PF00856">
    <property type="entry name" value="SET"/>
    <property type="match status" value="1"/>
</dbReference>
<keyword evidence="3" id="KW-0862">Zinc</keyword>
<evidence type="ECO:0000259" key="5">
    <source>
        <dbReference type="PROSITE" id="PS50280"/>
    </source>
</evidence>
<dbReference type="GO" id="GO:0008270">
    <property type="term" value="F:zinc ion binding"/>
    <property type="evidence" value="ECO:0007669"/>
    <property type="project" value="UniProtKB-KW"/>
</dbReference>
<reference evidence="7" key="1">
    <citation type="journal article" date="2020" name="Stud. Mycol.">
        <title>101 Dothideomycetes genomes: a test case for predicting lifestyles and emergence of pathogens.</title>
        <authorList>
            <person name="Haridas S."/>
            <person name="Albert R."/>
            <person name="Binder M."/>
            <person name="Bloem J."/>
            <person name="Labutti K."/>
            <person name="Salamov A."/>
            <person name="Andreopoulos B."/>
            <person name="Baker S."/>
            <person name="Barry K."/>
            <person name="Bills G."/>
            <person name="Bluhm B."/>
            <person name="Cannon C."/>
            <person name="Castanera R."/>
            <person name="Culley D."/>
            <person name="Daum C."/>
            <person name="Ezra D."/>
            <person name="Gonzalez J."/>
            <person name="Henrissat B."/>
            <person name="Kuo A."/>
            <person name="Liang C."/>
            <person name="Lipzen A."/>
            <person name="Lutzoni F."/>
            <person name="Magnuson J."/>
            <person name="Mondo S."/>
            <person name="Nolan M."/>
            <person name="Ohm R."/>
            <person name="Pangilinan J."/>
            <person name="Park H.-J."/>
            <person name="Ramirez L."/>
            <person name="Alfaro M."/>
            <person name="Sun H."/>
            <person name="Tritt A."/>
            <person name="Yoshinaga Y."/>
            <person name="Zwiers L.-H."/>
            <person name="Turgeon B."/>
            <person name="Goodwin S."/>
            <person name="Spatafora J."/>
            <person name="Crous P."/>
            <person name="Grigoriev I."/>
        </authorList>
    </citation>
    <scope>NUCLEOTIDE SEQUENCE</scope>
    <source>
        <strain evidence="7">CBS 125425</strain>
    </source>
</reference>
<dbReference type="AlphaFoldDB" id="A0A9P4V098"/>
<evidence type="ECO:0000259" key="6">
    <source>
        <dbReference type="PROSITE" id="PS50865"/>
    </source>
</evidence>
<protein>
    <recommendedName>
        <fullName evidence="9">MYND-type zinc finger protein samB</fullName>
    </recommendedName>
</protein>
<keyword evidence="8" id="KW-1185">Reference proteome</keyword>
<dbReference type="SUPFAM" id="SSF82199">
    <property type="entry name" value="SET domain"/>
    <property type="match status" value="1"/>
</dbReference>
<dbReference type="PROSITE" id="PS50280">
    <property type="entry name" value="SET"/>
    <property type="match status" value="1"/>
</dbReference>
<evidence type="ECO:0000256" key="3">
    <source>
        <dbReference type="ARBA" id="ARBA00022833"/>
    </source>
</evidence>